<evidence type="ECO:0008006" key="5">
    <source>
        <dbReference type="Google" id="ProtNLM"/>
    </source>
</evidence>
<reference evidence="3" key="1">
    <citation type="journal article" date="2014" name="Int. J. Syst. Evol. Microbiol.">
        <title>Complete genome sequence of Corynebacterium casei LMG S-19264T (=DSM 44701T), isolated from a smear-ripened cheese.</title>
        <authorList>
            <consortium name="US DOE Joint Genome Institute (JGI-PGF)"/>
            <person name="Walter F."/>
            <person name="Albersmeier A."/>
            <person name="Kalinowski J."/>
            <person name="Ruckert C."/>
        </authorList>
    </citation>
    <scope>NUCLEOTIDE SEQUENCE</scope>
    <source>
        <strain evidence="3">VKM B-1513</strain>
    </source>
</reference>
<dbReference type="Proteomes" id="UP001143486">
    <property type="component" value="Unassembled WGS sequence"/>
</dbReference>
<dbReference type="PROSITE" id="PS51257">
    <property type="entry name" value="PROKAR_LIPOPROTEIN"/>
    <property type="match status" value="1"/>
</dbReference>
<comment type="caution">
    <text evidence="3">The sequence shown here is derived from an EMBL/GenBank/DDBJ whole genome shotgun (WGS) entry which is preliminary data.</text>
</comment>
<proteinExistence type="predicted"/>
<organism evidence="3 4">
    <name type="scientific">Maricaulis virginensis</name>
    <dbReference type="NCBI Taxonomy" id="144022"/>
    <lineage>
        <taxon>Bacteria</taxon>
        <taxon>Pseudomonadati</taxon>
        <taxon>Pseudomonadota</taxon>
        <taxon>Alphaproteobacteria</taxon>
        <taxon>Maricaulales</taxon>
        <taxon>Maricaulaceae</taxon>
        <taxon>Maricaulis</taxon>
    </lineage>
</organism>
<protein>
    <recommendedName>
        <fullName evidence="5">DUF885 domain-containing protein</fullName>
    </recommendedName>
</protein>
<dbReference type="Pfam" id="PF05960">
    <property type="entry name" value="DUF885"/>
    <property type="match status" value="1"/>
</dbReference>
<feature type="chain" id="PRO_5040982771" description="DUF885 domain-containing protein" evidence="2">
    <location>
        <begin position="21"/>
        <end position="637"/>
    </location>
</feature>
<dbReference type="InterPro" id="IPR010281">
    <property type="entry name" value="DUF885"/>
</dbReference>
<dbReference type="AlphaFoldDB" id="A0A9W6IKD0"/>
<dbReference type="PANTHER" id="PTHR33361:SF16">
    <property type="entry name" value="DUF885 DOMAIN-CONTAINING PROTEIN"/>
    <property type="match status" value="1"/>
</dbReference>
<dbReference type="RefSeq" id="WP_271185913.1">
    <property type="nucleotide sequence ID" value="NZ_BSFE01000002.1"/>
</dbReference>
<reference evidence="3" key="2">
    <citation type="submission" date="2023-01" db="EMBL/GenBank/DDBJ databases">
        <authorList>
            <person name="Sun Q."/>
            <person name="Evtushenko L."/>
        </authorList>
    </citation>
    <scope>NUCLEOTIDE SEQUENCE</scope>
    <source>
        <strain evidence="3">VKM B-1513</strain>
    </source>
</reference>
<evidence type="ECO:0000313" key="3">
    <source>
        <dbReference type="EMBL" id="GLK51533.1"/>
    </source>
</evidence>
<feature type="compositionally biased region" description="Low complexity" evidence="1">
    <location>
        <begin position="26"/>
        <end position="42"/>
    </location>
</feature>
<evidence type="ECO:0000313" key="4">
    <source>
        <dbReference type="Proteomes" id="UP001143486"/>
    </source>
</evidence>
<keyword evidence="4" id="KW-1185">Reference proteome</keyword>
<evidence type="ECO:0000256" key="1">
    <source>
        <dbReference type="SAM" id="MobiDB-lite"/>
    </source>
</evidence>
<dbReference type="EMBL" id="BSFE01000002">
    <property type="protein sequence ID" value="GLK51533.1"/>
    <property type="molecule type" value="Genomic_DNA"/>
</dbReference>
<accession>A0A9W6IKD0</accession>
<evidence type="ECO:0000256" key="2">
    <source>
        <dbReference type="SAM" id="SignalP"/>
    </source>
</evidence>
<dbReference type="PANTHER" id="PTHR33361">
    <property type="entry name" value="GLR0591 PROTEIN"/>
    <property type="match status" value="1"/>
</dbReference>
<feature type="signal peptide" evidence="2">
    <location>
        <begin position="1"/>
        <end position="20"/>
    </location>
</feature>
<feature type="region of interest" description="Disordered" evidence="1">
    <location>
        <begin position="26"/>
        <end position="54"/>
    </location>
</feature>
<name>A0A9W6IKD0_9PROT</name>
<sequence length="637" mass="71410">MRLRSFLIGTSCLALLAACAPTDDTAETATPASETAAAGTTAPDTQSAEQADAGEQTETERLFAWFDEQFQEELDRSPLFKTYLGMIDDVEAYGEWDDVSEEAFRDTLSREAARTRYMRENFDYDALTHEGQVAWRFAEFIAANNAQQGEFWDHGYIFTQFFGPHTQLPTILIGYHRVDTVEHAEAYISRLNGLGDVIETYTAQADARAQDGVLAPAFAYPIVVTAARRFITGAPFDDSGEDSPLLADFRSKVEALEIDQAEKDRLIAEAEAALMAEIGPAYTALVETMERHGEMADGRNQGAWALPEGESFYRSQLNNYTTRTDLSAADIHQTGLDEVARIHDEMRAIMEEVGFEGTLQDFFVHLRTDDRFYYPDTEEGRQQYLDQATAYVDHVMEIAPQYFNTLPEADLEVRAVEEYRIETATGAFYESGALDGSRPGAYYVNLAHMRDNPNYLIETLSYHEGAPGHHFQIALAQELEGVPMFQRLQGYSAFSEGWGLYAENLGKTMGGFTDPYQDFGRLSYEVFRAARLVVDTGIHAMEWSEQDAIDYMVANTPMPEGDIVNEVRRYMVWPGQAVSYKVGMLTILELRQRAMDALGDDFDMGEFHDVVLTNGSIPLTLLEQLVDDYIAANQAAE</sequence>
<gene>
    <name evidence="3" type="ORF">GCM10017621_10410</name>
</gene>
<keyword evidence="2" id="KW-0732">Signal</keyword>